<protein>
    <submittedName>
        <fullName evidence="1">Uncharacterized protein</fullName>
    </submittedName>
</protein>
<evidence type="ECO:0000313" key="1">
    <source>
        <dbReference type="EMBL" id="RMN26574.1"/>
    </source>
</evidence>
<dbReference type="Proteomes" id="UP000281372">
    <property type="component" value="Unassembled WGS sequence"/>
</dbReference>
<comment type="caution">
    <text evidence="1">The sequence shown here is derived from an EMBL/GenBank/DDBJ whole genome shotgun (WGS) entry which is preliminary data.</text>
</comment>
<organism evidence="1 2">
    <name type="scientific">Pseudomonas cannabina</name>
    <dbReference type="NCBI Taxonomy" id="86840"/>
    <lineage>
        <taxon>Bacteria</taxon>
        <taxon>Pseudomonadati</taxon>
        <taxon>Pseudomonadota</taxon>
        <taxon>Gammaproteobacteria</taxon>
        <taxon>Pseudomonadales</taxon>
        <taxon>Pseudomonadaceae</taxon>
        <taxon>Pseudomonas</taxon>
    </lineage>
</organism>
<evidence type="ECO:0000313" key="2">
    <source>
        <dbReference type="Proteomes" id="UP000281372"/>
    </source>
</evidence>
<sequence>MRICACTETSSAEVGSSQINTSGRITSARAIATRWRCPTGKLAGVAVDDSFRQADHVHHRFDTLAAFGVGADVMHDQRQGDDFAQGFARVQRRVGVLKDWLDAPCHFLAVGAGQMLAVDQHIAAAGCEQAEQHLRQSASAAA</sequence>
<reference evidence="1 2" key="1">
    <citation type="submission" date="2018-08" db="EMBL/GenBank/DDBJ databases">
        <title>Recombination of ecologically and evolutionarily significant loci maintains genetic cohesion in the Pseudomonas syringae species complex.</title>
        <authorList>
            <person name="Dillon M."/>
            <person name="Thakur S."/>
            <person name="Almeida R.N.D."/>
            <person name="Weir B.S."/>
            <person name="Guttman D.S."/>
        </authorList>
    </citation>
    <scope>NUCLEOTIDE SEQUENCE [LARGE SCALE GENOMIC DNA]</scope>
    <source>
        <strain evidence="1 2">ICMP 2821</strain>
    </source>
</reference>
<gene>
    <name evidence="1" type="ORF">ALQ64_200011</name>
</gene>
<accession>A0A3M3KU69</accession>
<proteinExistence type="predicted"/>
<dbReference type="AntiFam" id="ANF00062">
    <property type="entry name" value="Shadow ORF (opposite ABC transporter protein)"/>
</dbReference>
<dbReference type="AntiFam" id="ANF00095">
    <property type="entry name" value="Shadow ORF (opposite ABC transporters)"/>
</dbReference>
<dbReference type="AlphaFoldDB" id="A0A3M3KU69"/>
<dbReference type="EMBL" id="RBOW01000629">
    <property type="protein sequence ID" value="RMN26574.1"/>
    <property type="molecule type" value="Genomic_DNA"/>
</dbReference>
<name>A0A3M3KU69_PSECA</name>